<dbReference type="Proteomes" id="UP000325081">
    <property type="component" value="Unassembled WGS sequence"/>
</dbReference>
<proteinExistence type="predicted"/>
<name>A0A5A7Q7R6_STRAF</name>
<keyword evidence="3" id="KW-1185">Reference proteome</keyword>
<feature type="region of interest" description="Disordered" evidence="1">
    <location>
        <begin position="1"/>
        <end position="22"/>
    </location>
</feature>
<dbReference type="AlphaFoldDB" id="A0A5A7Q7R6"/>
<evidence type="ECO:0000256" key="1">
    <source>
        <dbReference type="SAM" id="MobiDB-lite"/>
    </source>
</evidence>
<evidence type="ECO:0000313" key="3">
    <source>
        <dbReference type="Proteomes" id="UP000325081"/>
    </source>
</evidence>
<gene>
    <name evidence="2" type="ORF">STAS_16746</name>
</gene>
<accession>A0A5A7Q7R6</accession>
<protein>
    <submittedName>
        <fullName evidence="2">FAR1-related sequence 1</fullName>
    </submittedName>
</protein>
<dbReference type="OrthoDB" id="1487673at2759"/>
<dbReference type="EMBL" id="BKCP01005827">
    <property type="protein sequence ID" value="GER40091.1"/>
    <property type="molecule type" value="Genomic_DNA"/>
</dbReference>
<comment type="caution">
    <text evidence="2">The sequence shown here is derived from an EMBL/GenBank/DDBJ whole genome shotgun (WGS) entry which is preliminary data.</text>
</comment>
<evidence type="ECO:0000313" key="2">
    <source>
        <dbReference type="EMBL" id="GER40091.1"/>
    </source>
</evidence>
<reference evidence="3" key="1">
    <citation type="journal article" date="2019" name="Curr. Biol.">
        <title>Genome Sequence of Striga asiatica Provides Insight into the Evolution of Plant Parasitism.</title>
        <authorList>
            <person name="Yoshida S."/>
            <person name="Kim S."/>
            <person name="Wafula E.K."/>
            <person name="Tanskanen J."/>
            <person name="Kim Y.M."/>
            <person name="Honaas L."/>
            <person name="Yang Z."/>
            <person name="Spallek T."/>
            <person name="Conn C.E."/>
            <person name="Ichihashi Y."/>
            <person name="Cheong K."/>
            <person name="Cui S."/>
            <person name="Der J.P."/>
            <person name="Gundlach H."/>
            <person name="Jiao Y."/>
            <person name="Hori C."/>
            <person name="Ishida J.K."/>
            <person name="Kasahara H."/>
            <person name="Kiba T."/>
            <person name="Kim M.S."/>
            <person name="Koo N."/>
            <person name="Laohavisit A."/>
            <person name="Lee Y.H."/>
            <person name="Lumba S."/>
            <person name="McCourt P."/>
            <person name="Mortimer J.C."/>
            <person name="Mutuku J.M."/>
            <person name="Nomura T."/>
            <person name="Sasaki-Sekimoto Y."/>
            <person name="Seto Y."/>
            <person name="Wang Y."/>
            <person name="Wakatake T."/>
            <person name="Sakakibara H."/>
            <person name="Demura T."/>
            <person name="Yamaguchi S."/>
            <person name="Yoneyama K."/>
            <person name="Manabe R.I."/>
            <person name="Nelson D.C."/>
            <person name="Schulman A.H."/>
            <person name="Timko M.P."/>
            <person name="dePamphilis C.W."/>
            <person name="Choi D."/>
            <person name="Shirasu K."/>
        </authorList>
    </citation>
    <scope>NUCLEOTIDE SEQUENCE [LARGE SCALE GENOMIC DNA]</scope>
    <source>
        <strain evidence="3">cv. UVA1</strain>
    </source>
</reference>
<feature type="non-terminal residue" evidence="2">
    <location>
        <position position="173"/>
    </location>
</feature>
<sequence length="173" mass="19289">MERIQAGRTGTGEGADDGRCRRRGTPLSDYAWRATGGTDDAYSGGLQRGRLMFVVSGLRQRGRCSDRYGVSDDGGETVVVGQNSHYFEPDFPISHEISVPISRARNFRLNRHITYSTTSGQRFRELHEAVNFYKTYALTVGFDVRHSTLAKARDKTGYKQRAVISPTARAKGH</sequence>
<organism evidence="2 3">
    <name type="scientific">Striga asiatica</name>
    <name type="common">Asiatic witchweed</name>
    <name type="synonym">Buchnera asiatica</name>
    <dbReference type="NCBI Taxonomy" id="4170"/>
    <lineage>
        <taxon>Eukaryota</taxon>
        <taxon>Viridiplantae</taxon>
        <taxon>Streptophyta</taxon>
        <taxon>Embryophyta</taxon>
        <taxon>Tracheophyta</taxon>
        <taxon>Spermatophyta</taxon>
        <taxon>Magnoliopsida</taxon>
        <taxon>eudicotyledons</taxon>
        <taxon>Gunneridae</taxon>
        <taxon>Pentapetalae</taxon>
        <taxon>asterids</taxon>
        <taxon>lamiids</taxon>
        <taxon>Lamiales</taxon>
        <taxon>Orobanchaceae</taxon>
        <taxon>Buchnereae</taxon>
        <taxon>Striga</taxon>
    </lineage>
</organism>